<dbReference type="STRING" id="323259.Mhun_0954"/>
<reference evidence="4" key="1">
    <citation type="journal article" date="2016" name="Stand. Genomic Sci.">
        <title>Complete genome sequence of Methanospirillum hungatei type strain JF1.</title>
        <authorList>
            <person name="Gunsalus R.P."/>
            <person name="Cook L.E."/>
            <person name="Crable B."/>
            <person name="Rohlin L."/>
            <person name="McDonald E."/>
            <person name="Mouttaki H."/>
            <person name="Sieber J.R."/>
            <person name="Poweleit N."/>
            <person name="Zhou H."/>
            <person name="Lapidus A.L."/>
            <person name="Daligault H.E."/>
            <person name="Land M."/>
            <person name="Gilna P."/>
            <person name="Ivanova N."/>
            <person name="Kyrpides N."/>
            <person name="Culley D.E."/>
            <person name="McInerney M.J."/>
        </authorList>
    </citation>
    <scope>NUCLEOTIDE SEQUENCE [LARGE SCALE GENOMIC DNA]</scope>
    <source>
        <strain evidence="4">ATCC 27890 / DSM 864 / NBRC 100397 / JF-1</strain>
    </source>
</reference>
<feature type="compositionally biased region" description="Basic and acidic residues" evidence="1">
    <location>
        <begin position="21"/>
        <end position="30"/>
    </location>
</feature>
<dbReference type="Proteomes" id="UP000001941">
    <property type="component" value="Chromosome"/>
</dbReference>
<sequence>MNSDKPFTKFHKKNNYRIKKRDGGLPESRQKSTKQVKYQRKILKIPSRLERLIEKYIENKTGKPVDTPATLERIRQSILAQKAGYWSKTPHAKYGRGYDVFAYLAYQAPCYIIQFHYIIQRLDKSGVFPENIRVLDLGTGPGVVPLALTWFMKERKKGTLTIDAIEQSEEFIEAFKFLVPEFASESPITTDLLQHADIRTWQPQNSGTYTMITCQNVLAELPGESSKEKADLLIKYCSSLTDDGILILVEPAELRHSTELRILQKNLEKSGLFLYGPCRYIHPGPCEPETCWSFAELSELKPPRLMELLSEGQDGYRFMNTDIKFSYSIFTKKPLAPVCPDSFIQGTIPLGELEDYLGETVTIVGAKMSMDIGNREFAIFLICDGSGGAKVYLIIPRSLKNEEIKSVKIADYGDILKISEVRVRWNPKKGSFNLVAGARTRVSAMHK</sequence>
<dbReference type="RefSeq" id="WP_011447983.1">
    <property type="nucleotide sequence ID" value="NC_007796.1"/>
</dbReference>
<dbReference type="AlphaFoldDB" id="Q2FPV4"/>
<dbReference type="GeneID" id="3923236"/>
<dbReference type="OrthoDB" id="117536at2157"/>
<gene>
    <name evidence="3" type="ordered locus">Mhun_0954</name>
</gene>
<dbReference type="InterPro" id="IPR029063">
    <property type="entry name" value="SAM-dependent_MTases_sf"/>
</dbReference>
<evidence type="ECO:0000256" key="1">
    <source>
        <dbReference type="SAM" id="MobiDB-lite"/>
    </source>
</evidence>
<dbReference type="Gene3D" id="3.40.50.150">
    <property type="entry name" value="Vaccinia Virus protein VP39"/>
    <property type="match status" value="1"/>
</dbReference>
<protein>
    <submittedName>
        <fullName evidence="3">Nucleic acid binding, OB-fold, tRNA/helicase-type</fullName>
    </submittedName>
</protein>
<feature type="compositionally biased region" description="Basic residues" evidence="1">
    <location>
        <begin position="8"/>
        <end position="20"/>
    </location>
</feature>
<name>Q2FPV4_METHJ</name>
<dbReference type="KEGG" id="mhu:Mhun_0954"/>
<dbReference type="EnsemblBacteria" id="ABD40704">
    <property type="protein sequence ID" value="ABD40704"/>
    <property type="gene ID" value="Mhun_0954"/>
</dbReference>
<feature type="region of interest" description="Disordered" evidence="1">
    <location>
        <begin position="1"/>
        <end position="33"/>
    </location>
</feature>
<dbReference type="InParanoid" id="Q2FPV4"/>
<keyword evidence="4" id="KW-1185">Reference proteome</keyword>
<dbReference type="Pfam" id="PF26487">
    <property type="entry name" value="DUF8157_C"/>
    <property type="match status" value="1"/>
</dbReference>
<evidence type="ECO:0000259" key="2">
    <source>
        <dbReference type="Pfam" id="PF26487"/>
    </source>
</evidence>
<feature type="domain" description="DUF8157" evidence="2">
    <location>
        <begin position="352"/>
        <end position="444"/>
    </location>
</feature>
<evidence type="ECO:0000313" key="3">
    <source>
        <dbReference type="EMBL" id="ABD40704.1"/>
    </source>
</evidence>
<proteinExistence type="predicted"/>
<dbReference type="HOGENOM" id="CLU_584778_0_0_2"/>
<dbReference type="CDD" id="cd02440">
    <property type="entry name" value="AdoMet_MTases"/>
    <property type="match status" value="1"/>
</dbReference>
<dbReference type="eggNOG" id="arCOG04580">
    <property type="taxonomic scope" value="Archaea"/>
</dbReference>
<dbReference type="SUPFAM" id="SSF53335">
    <property type="entry name" value="S-adenosyl-L-methionine-dependent methyltransferases"/>
    <property type="match status" value="1"/>
</dbReference>
<organism evidence="3 4">
    <name type="scientific">Methanospirillum hungatei JF-1 (strain ATCC 27890 / DSM 864 / NBRC 100397 / JF-1)</name>
    <dbReference type="NCBI Taxonomy" id="323259"/>
    <lineage>
        <taxon>Archaea</taxon>
        <taxon>Methanobacteriati</taxon>
        <taxon>Methanobacteriota</taxon>
        <taxon>Stenosarchaea group</taxon>
        <taxon>Methanomicrobia</taxon>
        <taxon>Methanomicrobiales</taxon>
        <taxon>Methanospirillaceae</taxon>
        <taxon>Methanospirillum</taxon>
    </lineage>
</organism>
<evidence type="ECO:0000313" key="4">
    <source>
        <dbReference type="Proteomes" id="UP000001941"/>
    </source>
</evidence>
<dbReference type="InterPro" id="IPR058959">
    <property type="entry name" value="DUF8157_C"/>
</dbReference>
<dbReference type="EMBL" id="CP000254">
    <property type="protein sequence ID" value="ABD40704.1"/>
    <property type="molecule type" value="Genomic_DNA"/>
</dbReference>
<accession>Q2FPV4</accession>